<organism evidence="2 3">
    <name type="scientific">Thermoclostridium stercorarium subsp. thermolacticum DSM 2910</name>
    <dbReference type="NCBI Taxonomy" id="1121336"/>
    <lineage>
        <taxon>Bacteria</taxon>
        <taxon>Bacillati</taxon>
        <taxon>Bacillota</taxon>
        <taxon>Clostridia</taxon>
        <taxon>Eubacteriales</taxon>
        <taxon>Oscillospiraceae</taxon>
        <taxon>Thermoclostridium</taxon>
    </lineage>
</organism>
<protein>
    <submittedName>
        <fullName evidence="2">Alpha amylase</fullName>
    </submittedName>
</protein>
<accession>A0A1B1YCA0</accession>
<dbReference type="SUPFAM" id="SSF51445">
    <property type="entry name" value="(Trans)glycosidases"/>
    <property type="match status" value="1"/>
</dbReference>
<dbReference type="Proteomes" id="UP000092971">
    <property type="component" value="Chromosome"/>
</dbReference>
<name>A0A1B1YCA0_THEST</name>
<dbReference type="InterPro" id="IPR017853">
    <property type="entry name" value="GH"/>
</dbReference>
<evidence type="ECO:0000313" key="3">
    <source>
        <dbReference type="Proteomes" id="UP000092971"/>
    </source>
</evidence>
<dbReference type="EMBL" id="CP014672">
    <property type="protein sequence ID" value="ANW98378.1"/>
    <property type="molecule type" value="Genomic_DNA"/>
</dbReference>
<evidence type="ECO:0000259" key="1">
    <source>
        <dbReference type="SMART" id="SM00642"/>
    </source>
</evidence>
<sequence>MENLKFVLEILKNKKDTFKRDYFIPKAWNTAGCHEGILYEKDGEICINPYEYYACVIENHILRYAGQNGCYNEFSGERDRDLIQELKGKIIYSILVRAFTAWYHTEGVLSPGTFLKTICLLPYLKNMNVDIIYLLPVFEYGTKYKKGDLGSPYAIKNIYKLDKNLHDPLLGEFAEPLIETEFKAFVEACHILGIKVMVDFVFRTVSRDNDLLVEHPDWFYWIDLEYADCFSAPVTGEKEPFAVDRDSIGILYRSEGISKYIAQFTYSPDKIDPEKWAKLVERHKKTGENILGLIESEFKITTVPGFSDVVNDNQPPWTDVTFLKFYFDLHEEAKKYVGENTPPYIMQDGVRLSVFRGRLENRELIDYITGVIPYYQKTYGIDGARIDMAHALSPDLNTEIIKRAKAINENFILWSEEFDPVKAENAKKYGYHFITGTTWEIYNGIDEPGFNSALITDNLLKSGLPVIAALETPDTPRAALRYQDKRILSMLVFLNYFIPNAVPFINNGMEVMEIQPMNLGLGNTEAGRFVLDRTDPMYGKLAFFDAYCIHWKNTDCIGDILSHAGKIRKSFSDILTKKENFIIFPKMLKHTKITSLCYYDNDAGRGVIFVANRDKQEKVEIDIEKFVPAHIGKKKLEVVYAGNRSAGEPTFLSQKTCLGPCEFLIISIQ</sequence>
<evidence type="ECO:0000313" key="2">
    <source>
        <dbReference type="EMBL" id="ANW98378.1"/>
    </source>
</evidence>
<dbReference type="RefSeq" id="WP_015358666.1">
    <property type="nucleotide sequence ID" value="NZ_CP014672.1"/>
</dbReference>
<proteinExistence type="predicted"/>
<dbReference type="GO" id="GO:0009313">
    <property type="term" value="P:oligosaccharide catabolic process"/>
    <property type="evidence" value="ECO:0007669"/>
    <property type="project" value="TreeGrafter"/>
</dbReference>
<dbReference type="Pfam" id="PF00128">
    <property type="entry name" value="Alpha-amylase"/>
    <property type="match status" value="1"/>
</dbReference>
<dbReference type="PANTHER" id="PTHR10357">
    <property type="entry name" value="ALPHA-AMYLASE FAMILY MEMBER"/>
    <property type="match status" value="1"/>
</dbReference>
<gene>
    <name evidence="2" type="ORF">CSTERTH_04640</name>
</gene>
<reference evidence="2 3" key="1">
    <citation type="submission" date="2016-02" db="EMBL/GenBank/DDBJ databases">
        <title>Comparison of Clostridium stercorarium subspecies using comparative genomics and transcriptomics.</title>
        <authorList>
            <person name="Schellenberg J."/>
            <person name="Thallinger G."/>
            <person name="Levin D.B."/>
            <person name="Zhang X."/>
            <person name="Alvare G."/>
            <person name="Fristensky B."/>
            <person name="Sparling R."/>
        </authorList>
    </citation>
    <scope>NUCLEOTIDE SEQUENCE [LARGE SCALE GENOMIC DNA]</scope>
    <source>
        <strain evidence="2 3">DSM 2910</strain>
    </source>
</reference>
<dbReference type="Gene3D" id="3.20.20.80">
    <property type="entry name" value="Glycosidases"/>
    <property type="match status" value="1"/>
</dbReference>
<dbReference type="SMART" id="SM00642">
    <property type="entry name" value="Aamy"/>
    <property type="match status" value="1"/>
</dbReference>
<dbReference type="AlphaFoldDB" id="A0A1B1YCA0"/>
<dbReference type="GO" id="GO:0004556">
    <property type="term" value="F:alpha-amylase activity"/>
    <property type="evidence" value="ECO:0007669"/>
    <property type="project" value="TreeGrafter"/>
</dbReference>
<dbReference type="OrthoDB" id="9805159at2"/>
<dbReference type="PANTHER" id="PTHR10357:SF179">
    <property type="entry name" value="NEUTRAL AND BASIC AMINO ACID TRANSPORT PROTEIN RBAT"/>
    <property type="match status" value="1"/>
</dbReference>
<feature type="domain" description="Glycosyl hydrolase family 13 catalytic" evidence="1">
    <location>
        <begin position="93"/>
        <end position="528"/>
    </location>
</feature>
<dbReference type="InterPro" id="IPR006047">
    <property type="entry name" value="GH13_cat_dom"/>
</dbReference>